<evidence type="ECO:0000256" key="1">
    <source>
        <dbReference type="ARBA" id="ARBA00004479"/>
    </source>
</evidence>
<feature type="domain" description="EGF-like" evidence="17">
    <location>
        <begin position="1175"/>
        <end position="1217"/>
    </location>
</feature>
<comment type="subcellular location">
    <subcellularLocation>
        <location evidence="1">Membrane</location>
        <topology evidence="1">Single-pass type I membrane protein</topology>
    </subcellularLocation>
    <subcellularLocation>
        <location evidence="2">Secreted</location>
        <location evidence="2">Extracellular space</location>
        <location evidence="2">Extracellular matrix</location>
    </subcellularLocation>
</comment>
<dbReference type="Proteomes" id="UP000095192">
    <property type="component" value="Unassembled WGS sequence"/>
</dbReference>
<evidence type="ECO:0000256" key="14">
    <source>
        <dbReference type="ARBA" id="ARBA00023180"/>
    </source>
</evidence>
<feature type="domain" description="EGF-like" evidence="17">
    <location>
        <begin position="1304"/>
        <end position="1344"/>
    </location>
</feature>
<feature type="domain" description="EGF-like" evidence="17">
    <location>
        <begin position="448"/>
        <end position="485"/>
    </location>
</feature>
<evidence type="ECO:0000256" key="3">
    <source>
        <dbReference type="ARBA" id="ARBA00006127"/>
    </source>
</evidence>
<dbReference type="PROSITE" id="PS50026">
    <property type="entry name" value="EGF_3"/>
    <property type="match status" value="28"/>
</dbReference>
<feature type="domain" description="EGF-like" evidence="17">
    <location>
        <begin position="577"/>
        <end position="615"/>
    </location>
</feature>
<feature type="signal peptide" evidence="16">
    <location>
        <begin position="1"/>
        <end position="23"/>
    </location>
</feature>
<feature type="domain" description="EGF-like" evidence="17">
    <location>
        <begin position="228"/>
        <end position="266"/>
    </location>
</feature>
<dbReference type="PANTHER" id="PTHR24050">
    <property type="entry name" value="PA14 DOMAIN-CONTAINING PROTEIN"/>
    <property type="match status" value="1"/>
</dbReference>
<dbReference type="Pfam" id="PF12662">
    <property type="entry name" value="cEGF"/>
    <property type="match status" value="1"/>
</dbReference>
<feature type="domain" description="EGF-like" evidence="17">
    <location>
        <begin position="962"/>
        <end position="1006"/>
    </location>
</feature>
<dbReference type="PROSITE" id="PS01187">
    <property type="entry name" value="EGF_CA"/>
    <property type="match status" value="8"/>
</dbReference>
<accession>A0A1D3CQZ3</accession>
<feature type="domain" description="EGF-like" evidence="17">
    <location>
        <begin position="1132"/>
        <end position="1172"/>
    </location>
</feature>
<evidence type="ECO:0000256" key="8">
    <source>
        <dbReference type="ARBA" id="ARBA00022729"/>
    </source>
</evidence>
<dbReference type="SMART" id="SM00181">
    <property type="entry name" value="EGF"/>
    <property type="match status" value="30"/>
</dbReference>
<dbReference type="GO" id="GO:0048513">
    <property type="term" value="P:animal organ development"/>
    <property type="evidence" value="ECO:0007669"/>
    <property type="project" value="UniProtKB-ARBA"/>
</dbReference>
<keyword evidence="19" id="KW-1185">Reference proteome</keyword>
<evidence type="ECO:0000256" key="15">
    <source>
        <dbReference type="PROSITE-ProRule" id="PRU00076"/>
    </source>
</evidence>
<protein>
    <submittedName>
        <fullName evidence="18">Microneme protein 4</fullName>
    </submittedName>
</protein>
<evidence type="ECO:0000256" key="7">
    <source>
        <dbReference type="ARBA" id="ARBA00022692"/>
    </source>
</evidence>
<keyword evidence="6 15" id="KW-0245">EGF-like domain</keyword>
<dbReference type="InterPro" id="IPR009030">
    <property type="entry name" value="Growth_fac_rcpt_cys_sf"/>
</dbReference>
<evidence type="ECO:0000256" key="4">
    <source>
        <dbReference type="ARBA" id="ARBA00022525"/>
    </source>
</evidence>
<keyword evidence="8 16" id="KW-0732">Signal</keyword>
<keyword evidence="13 15" id="KW-1015">Disulfide bond</keyword>
<dbReference type="Pfam" id="PF07645">
    <property type="entry name" value="EGF_CA"/>
    <property type="match status" value="17"/>
</dbReference>
<feature type="domain" description="EGF-like" evidence="17">
    <location>
        <begin position="1007"/>
        <end position="1046"/>
    </location>
</feature>
<feature type="domain" description="EGF-like" evidence="17">
    <location>
        <begin position="1426"/>
        <end position="1466"/>
    </location>
</feature>
<dbReference type="InterPro" id="IPR018097">
    <property type="entry name" value="EGF_Ca-bd_CS"/>
</dbReference>
<name>A0A1D3CQZ3_9EIME</name>
<evidence type="ECO:0000256" key="11">
    <source>
        <dbReference type="ARBA" id="ARBA00022989"/>
    </source>
</evidence>
<dbReference type="FunFam" id="2.10.25.10:FF:000202">
    <property type="entry name" value="Multiple epidermal growth factor-like domains 8"/>
    <property type="match status" value="1"/>
</dbReference>
<feature type="domain" description="EGF-like" evidence="17">
    <location>
        <begin position="1259"/>
        <end position="1303"/>
    </location>
</feature>
<feature type="domain" description="EGF-like" evidence="17">
    <location>
        <begin position="1088"/>
        <end position="1123"/>
    </location>
</feature>
<dbReference type="InterPro" id="IPR000742">
    <property type="entry name" value="EGF"/>
</dbReference>
<dbReference type="Gene3D" id="2.10.25.10">
    <property type="entry name" value="Laminin"/>
    <property type="match status" value="29"/>
</dbReference>
<dbReference type="SUPFAM" id="SSF57196">
    <property type="entry name" value="EGF/Laminin"/>
    <property type="match status" value="3"/>
</dbReference>
<dbReference type="InterPro" id="IPR024731">
    <property type="entry name" value="NELL2-like_EGF"/>
</dbReference>
<evidence type="ECO:0000256" key="10">
    <source>
        <dbReference type="ARBA" id="ARBA00022837"/>
    </source>
</evidence>
<evidence type="ECO:0000313" key="19">
    <source>
        <dbReference type="Proteomes" id="UP000095192"/>
    </source>
</evidence>
<sequence length="2069" mass="222083">MLQRTSRWTLCATLAALYSSAKTQGTDLNEYTKCAWGWAPWTNCDPSTGLQERHSATCESWVEVRECKENSECGDFSPWTPDDAGCKPGVFQTRSRSGCSNIKETRACALPDTVCSDNWTEWTYCDHTHSQERHNSTCNMTEVRECNMSADDVTSCGEFVEWDPPLSGKCTLGGTHTRWRENCPDRKEVRVCGALKCEECSPNANCDPILGLCSCKPGFKGDGLTCVEFNPCAQDPSPCDSHATCTQDGNDAICQCADAWNADPSAGTSNKPCVDVDECANNTHECPAHSTCENTDGSYQCNCMPGYEQREDGSCVDIDECAGNHGCPEHSTCKNTEGSFTCECNTGYAGGASAESPCVNIDECQDPNICSANAICTDTDGSYTCSCPEGYSGEGSRESPCSKIDFCADPSLNNCGAHSTCVNTLVTFKCVCDTGYDGAGTPENPCMDINECSTEAPANDCNRNATCTNTDGSYTCECKSGFTGEGLGASGCTDIDECVDSPCDAHAACSNTQGSYECTCNTGYEPVSSDGHECRDIDECATGSASCHVSARCVNTDGSYECQCLEGFTGDGKTCNDVDECTADTSPCGQHSACQNTIGSFACECKPGYGSMDDQFNCFDVDECSDANTHIPPNCSCVNTDGSYELAANPGYELQDAQCVKIDFCSRGACNSLATCTENSEGTAAVCTCMAGYEGDGTAEGQCTDIDECTRENDCAATEDGGVCGNTVGSYVCTCMEGYEQDGNVCNEIDECANGTHNCHASATCTNTPGSFECKCNEGFAGSGTECNDIDECSTNADDCGDNTKCTNTIGSFECGCLDGYEKQDEKTCVDVDECTNDLNNCSVYATCTNTDGSYTCKCDPGYEGDGVKCEDIDFCGQARHDCNQHAECSESDDNTTFKCTCIAGYSGDGHGEDGCQDIDECEEENPCGEHTNCTNTVGSFQCSCQEGFSGSTELKTLTCVDIDECGDTASNTCAIAADGGVCENTVGSYTCSCREGYQGDGHSCVDVDECASSPCGGNTECENTAGSFICQCLEGYQRVDEQRCEDIDECENGTATIPANAICENNDGSYTFTCVAGYRLVQGACVKIDFCAEKGCNAHATCHENDEGTAAICTCRSGYEGDGEGENGCTNIDECATGNPCEQYGDGGICVDTDGSFECECTSGFIKRRSTCNDVDECLDGKLNTCAPIGGQCTNTIGSFTCACQPGFSGNGHDCTDIDECATATHNCDPNATCVNTVGSFKCTCNSGFYGDGSSCEDIDECADPSKHNCDTHKGVCKNTTGSFACGCKAGFKLGSDGITCENVDECAAGTAVCSDNSFCVDTQGSYKCECKNGYKQEGEECVDVNECEDDVHSCSELATCANTDGSFTCTCNEGYQGDGRTCEKTVGPCDFAPCGVKGTCEPNGESYTCICHTGYHLVEGICQDIDECEDLTHNCDPHATCANTDGSFTCTCGSGYTGFGTTCQDIDECEGNAAKCDISATCTNTPGSFTCTCNTGFEGDGFTCEEKPMLPGQQHCSSWTTWSKCTGESIYSTRQCIVLPSKKEQRLCLGAEPEKEGCGEFSEWSDCSHVDNTSRRQREKFGEAGCEDAEEIRECEDPEVEAKCEAFGEWSECGTPKEGIRTRTRGNCPEEVEFEHCEMPKVPTPAEECTAFGPWSACHATENGVLVQTRDCTNVTLQESRVCTTVDPETCGAWTEWSECNLNKQYRVKGDCQHVYEVRSCGEKVENECNWGPWGDCVLAVGDKFYKGRSSDECGRIEMQQCEPPTTAPEGECTAWTEWSACKDGEQSRQCIDSSGQETRACSTQSEEEDACTPFGPWEPADCHTGETITRTRTCNGEQQTETFQCENRPAPECGEWGQWSDCSVEVGGKRVRSRVDNCGTVVYEECSSAQVEQEQQEDSTVCTPWSECAMRQEERTCVVTSNGQTKTTRETRYCESVLPNSCGEYGEWSDCDQTGTQHRSPVNCPEVVETRACGGERLHSTKSRRRTALSSRRGCTLRITVYSLSRATDVALEGLFTCPTMCLECVLMCSRHLQPIRRVERVRLPRARPAFSPKGRLHRRTAVPVL</sequence>
<dbReference type="FunFam" id="2.10.25.10:FF:000005">
    <property type="entry name" value="Fibrillin 2"/>
    <property type="match status" value="1"/>
</dbReference>
<dbReference type="PROSITE" id="PS01186">
    <property type="entry name" value="EGF_2"/>
    <property type="match status" value="17"/>
</dbReference>
<gene>
    <name evidence="18" type="ORF">cyc_06216</name>
</gene>
<dbReference type="InterPro" id="IPR001881">
    <property type="entry name" value="EGF-like_Ca-bd_dom"/>
</dbReference>
<reference evidence="18 19" key="1">
    <citation type="journal article" date="2016" name="BMC Genomics">
        <title>Comparative genomics reveals Cyclospora cayetanensis possesses coccidia-like metabolism and invasion components but unique surface antigens.</title>
        <authorList>
            <person name="Liu S."/>
            <person name="Wang L."/>
            <person name="Zheng H."/>
            <person name="Xu Z."/>
            <person name="Roellig D.M."/>
            <person name="Li N."/>
            <person name="Frace M.A."/>
            <person name="Tang K."/>
            <person name="Arrowood M.J."/>
            <person name="Moss D.M."/>
            <person name="Zhang L."/>
            <person name="Feng Y."/>
            <person name="Xiao L."/>
        </authorList>
    </citation>
    <scope>NUCLEOTIDE SEQUENCE [LARGE SCALE GENOMIC DNA]</scope>
    <source>
        <strain evidence="18 19">CHN_HEN01</strain>
    </source>
</reference>
<dbReference type="FunFam" id="2.10.25.10:FF:000038">
    <property type="entry name" value="Fibrillin 2"/>
    <property type="match status" value="17"/>
</dbReference>
<feature type="domain" description="EGF-like" evidence="17">
    <location>
        <begin position="918"/>
        <end position="955"/>
    </location>
</feature>
<feature type="domain" description="EGF-like" evidence="17">
    <location>
        <begin position="317"/>
        <end position="355"/>
    </location>
</feature>
<dbReference type="VEuPathDB" id="ToxoDB:cyc_06216"/>
<feature type="domain" description="EGF-like" evidence="17">
    <location>
        <begin position="403"/>
        <end position="443"/>
    </location>
</feature>
<dbReference type="Pfam" id="PF12947">
    <property type="entry name" value="EGF_3"/>
    <property type="match status" value="6"/>
</dbReference>
<dbReference type="SUPFAM" id="SSF57184">
    <property type="entry name" value="Growth factor receptor domain"/>
    <property type="match status" value="10"/>
</dbReference>
<feature type="domain" description="EGF-like" evidence="17">
    <location>
        <begin position="1345"/>
        <end position="1385"/>
    </location>
</feature>
<evidence type="ECO:0000256" key="2">
    <source>
        <dbReference type="ARBA" id="ARBA00004498"/>
    </source>
</evidence>
<organism evidence="18 19">
    <name type="scientific">Cyclospora cayetanensis</name>
    <dbReference type="NCBI Taxonomy" id="88456"/>
    <lineage>
        <taxon>Eukaryota</taxon>
        <taxon>Sar</taxon>
        <taxon>Alveolata</taxon>
        <taxon>Apicomplexa</taxon>
        <taxon>Conoidasida</taxon>
        <taxon>Coccidia</taxon>
        <taxon>Eucoccidiorida</taxon>
        <taxon>Eimeriorina</taxon>
        <taxon>Eimeriidae</taxon>
        <taxon>Cyclospora</taxon>
    </lineage>
</organism>
<evidence type="ECO:0000256" key="13">
    <source>
        <dbReference type="ARBA" id="ARBA00023157"/>
    </source>
</evidence>
<dbReference type="EMBL" id="JROU02002272">
    <property type="protein sequence ID" value="OEH73617.1"/>
    <property type="molecule type" value="Genomic_DNA"/>
</dbReference>
<keyword evidence="14" id="KW-0325">Glycoprotein</keyword>
<feature type="domain" description="EGF-like" evidence="17">
    <location>
        <begin position="536"/>
        <end position="576"/>
    </location>
</feature>
<proteinExistence type="inferred from homology"/>
<feature type="disulfide bond" evidence="15">
    <location>
        <begin position="670"/>
        <end position="687"/>
    </location>
</feature>
<dbReference type="InterPro" id="IPR052235">
    <property type="entry name" value="Nephronectin_domain"/>
</dbReference>
<evidence type="ECO:0000256" key="9">
    <source>
        <dbReference type="ARBA" id="ARBA00022737"/>
    </source>
</evidence>
<evidence type="ECO:0000256" key="12">
    <source>
        <dbReference type="ARBA" id="ARBA00023136"/>
    </source>
</evidence>
<feature type="domain" description="EGF-like" evidence="17">
    <location>
        <begin position="1467"/>
        <end position="1507"/>
    </location>
</feature>
<dbReference type="VEuPathDB" id="ToxoDB:LOC34622435"/>
<feature type="chain" id="PRO_5008913820" evidence="16">
    <location>
        <begin position="24"/>
        <end position="2069"/>
    </location>
</feature>
<keyword evidence="7" id="KW-0812">Transmembrane</keyword>
<feature type="domain" description="EGF-like" evidence="17">
    <location>
        <begin position="360"/>
        <end position="397"/>
    </location>
</feature>
<feature type="domain" description="EGF-like" evidence="17">
    <location>
        <begin position="494"/>
        <end position="530"/>
    </location>
</feature>
<keyword evidence="9" id="KW-0677">Repeat</keyword>
<evidence type="ECO:0000256" key="6">
    <source>
        <dbReference type="ARBA" id="ARBA00022536"/>
    </source>
</evidence>
<comment type="caution">
    <text evidence="18">The sequence shown here is derived from an EMBL/GenBank/DDBJ whole genome shotgun (WGS) entry which is preliminary data.</text>
</comment>
<feature type="domain" description="EGF-like" evidence="17">
    <location>
        <begin position="661"/>
        <end position="699"/>
    </location>
</feature>
<feature type="domain" description="EGF-like" evidence="17">
    <location>
        <begin position="872"/>
        <end position="917"/>
    </location>
</feature>
<dbReference type="InterPro" id="IPR026823">
    <property type="entry name" value="cEGF"/>
</dbReference>
<evidence type="ECO:0000256" key="16">
    <source>
        <dbReference type="SAM" id="SignalP"/>
    </source>
</evidence>
<dbReference type="InterPro" id="IPR000884">
    <property type="entry name" value="TSP1_rpt"/>
</dbReference>
<dbReference type="FunFam" id="2.10.25.10:FF:000014">
    <property type="entry name" value="Latent-transforming growth factor beta-binding protein 3"/>
    <property type="match status" value="1"/>
</dbReference>
<comment type="caution">
    <text evidence="15">Lacks conserved residue(s) required for the propagation of feature annotation.</text>
</comment>
<dbReference type="GO" id="GO:0016020">
    <property type="term" value="C:membrane"/>
    <property type="evidence" value="ECO:0007669"/>
    <property type="project" value="UniProtKB-SubCell"/>
</dbReference>
<keyword evidence="12" id="KW-0472">Membrane</keyword>
<comment type="similarity">
    <text evidence="3">Belongs to the fibulin family.</text>
</comment>
<keyword evidence="5" id="KW-0272">Extracellular matrix</keyword>
<feature type="disulfide bond" evidence="15">
    <location>
        <begin position="1097"/>
        <end position="1114"/>
    </location>
</feature>
<feature type="domain" description="EGF-like" evidence="17">
    <location>
        <begin position="831"/>
        <end position="871"/>
    </location>
</feature>
<dbReference type="SMART" id="SM00179">
    <property type="entry name" value="EGF_CA"/>
    <property type="match status" value="28"/>
</dbReference>
<feature type="domain" description="EGF-like" evidence="17">
    <location>
        <begin position="705"/>
        <end position="747"/>
    </location>
</feature>
<feature type="domain" description="EGF-like" evidence="17">
    <location>
        <begin position="1218"/>
        <end position="1258"/>
    </location>
</feature>
<dbReference type="InParanoid" id="A0A1D3CQZ3"/>
<dbReference type="SMART" id="SM00209">
    <property type="entry name" value="TSP1"/>
    <property type="match status" value="9"/>
</dbReference>
<keyword evidence="10" id="KW-0106">Calcium</keyword>
<dbReference type="GO" id="GO:0005509">
    <property type="term" value="F:calcium ion binding"/>
    <property type="evidence" value="ECO:0007669"/>
    <property type="project" value="InterPro"/>
</dbReference>
<keyword evidence="4" id="KW-0964">Secreted</keyword>
<feature type="domain" description="EGF-like" evidence="17">
    <location>
        <begin position="789"/>
        <end position="830"/>
    </location>
</feature>
<feature type="domain" description="EGF-like" evidence="17">
    <location>
        <begin position="748"/>
        <end position="788"/>
    </location>
</feature>
<feature type="domain" description="EGF-like" evidence="17">
    <location>
        <begin position="275"/>
        <end position="316"/>
    </location>
</feature>
<feature type="domain" description="EGF-like" evidence="17">
    <location>
        <begin position="1387"/>
        <end position="1425"/>
    </location>
</feature>
<dbReference type="CDD" id="cd00054">
    <property type="entry name" value="EGF_CA"/>
    <property type="match status" value="18"/>
</dbReference>
<dbReference type="PANTHER" id="PTHR24050:SF28">
    <property type="entry name" value="UROMODULIN-LIKE"/>
    <property type="match status" value="1"/>
</dbReference>
<evidence type="ECO:0000313" key="18">
    <source>
        <dbReference type="EMBL" id="OEH73617.1"/>
    </source>
</evidence>
<evidence type="ECO:0000259" key="17">
    <source>
        <dbReference type="PROSITE" id="PS50026"/>
    </source>
</evidence>
<dbReference type="InterPro" id="IPR000152">
    <property type="entry name" value="EGF-type_Asp/Asn_hydroxyl_site"/>
</dbReference>
<keyword evidence="11" id="KW-1133">Transmembrane helix</keyword>
<dbReference type="GO" id="GO:0048731">
    <property type="term" value="P:system development"/>
    <property type="evidence" value="ECO:0007669"/>
    <property type="project" value="UniProtKB-ARBA"/>
</dbReference>
<feature type="disulfide bond" evidence="15">
    <location>
        <begin position="883"/>
        <end position="900"/>
    </location>
</feature>
<dbReference type="InterPro" id="IPR049883">
    <property type="entry name" value="NOTCH1_EGF-like"/>
</dbReference>
<evidence type="ECO:0000256" key="5">
    <source>
        <dbReference type="ARBA" id="ARBA00022530"/>
    </source>
</evidence>
<dbReference type="PROSITE" id="PS00010">
    <property type="entry name" value="ASX_HYDROXYL"/>
    <property type="match status" value="23"/>
</dbReference>